<dbReference type="RefSeq" id="WP_233509530.1">
    <property type="nucleotide sequence ID" value="NZ_JAKVPQ010000004.1"/>
</dbReference>
<dbReference type="PANTHER" id="PTHR30221">
    <property type="entry name" value="SMALL-CONDUCTANCE MECHANOSENSITIVE CHANNEL"/>
    <property type="match status" value="1"/>
</dbReference>
<dbReference type="InterPro" id="IPR006685">
    <property type="entry name" value="MscS_channel_2nd"/>
</dbReference>
<dbReference type="Gene3D" id="2.30.30.60">
    <property type="match status" value="1"/>
</dbReference>
<comment type="caution">
    <text evidence="10">The sequence shown here is derived from an EMBL/GenBank/DDBJ whole genome shotgun (WGS) entry which is preliminary data.</text>
</comment>
<dbReference type="Pfam" id="PF21082">
    <property type="entry name" value="MS_channel_3rd"/>
    <property type="match status" value="1"/>
</dbReference>
<evidence type="ECO:0000256" key="1">
    <source>
        <dbReference type="ARBA" id="ARBA00004651"/>
    </source>
</evidence>
<keyword evidence="3" id="KW-1003">Cell membrane</keyword>
<dbReference type="SUPFAM" id="SSF82689">
    <property type="entry name" value="Mechanosensitive channel protein MscS (YggB), C-terminal domain"/>
    <property type="match status" value="1"/>
</dbReference>
<comment type="subcellular location">
    <subcellularLocation>
        <location evidence="1">Cell membrane</location>
        <topology evidence="1">Multi-pass membrane protein</topology>
    </subcellularLocation>
</comment>
<evidence type="ECO:0000256" key="5">
    <source>
        <dbReference type="ARBA" id="ARBA00022989"/>
    </source>
</evidence>
<organism evidence="10 11">
    <name type="scientific">Amedibacillus hominis</name>
    <dbReference type="NCBI Taxonomy" id="2897776"/>
    <lineage>
        <taxon>Bacteria</taxon>
        <taxon>Bacillati</taxon>
        <taxon>Bacillota</taxon>
        <taxon>Erysipelotrichia</taxon>
        <taxon>Erysipelotrichales</taxon>
        <taxon>Erysipelotrichaceae</taxon>
        <taxon>Amedibacillus</taxon>
    </lineage>
</organism>
<evidence type="ECO:0000259" key="9">
    <source>
        <dbReference type="Pfam" id="PF21082"/>
    </source>
</evidence>
<keyword evidence="4 7" id="KW-0812">Transmembrane</keyword>
<proteinExistence type="inferred from homology"/>
<dbReference type="Proteomes" id="UP001202402">
    <property type="component" value="Unassembled WGS sequence"/>
</dbReference>
<gene>
    <name evidence="10" type="ORF">LQE99_06995</name>
</gene>
<evidence type="ECO:0000256" key="3">
    <source>
        <dbReference type="ARBA" id="ARBA00022475"/>
    </source>
</evidence>
<accession>A0ABS9R5D6</accession>
<dbReference type="SUPFAM" id="SSF82861">
    <property type="entry name" value="Mechanosensitive channel protein MscS (YggB), transmembrane region"/>
    <property type="match status" value="1"/>
</dbReference>
<dbReference type="InterPro" id="IPR010920">
    <property type="entry name" value="LSM_dom_sf"/>
</dbReference>
<name>A0ABS9R5D6_9FIRM</name>
<comment type="similarity">
    <text evidence="2">Belongs to the MscS (TC 1.A.23) family.</text>
</comment>
<feature type="domain" description="Mechanosensitive ion channel MscS C-terminal" evidence="9">
    <location>
        <begin position="183"/>
        <end position="272"/>
    </location>
</feature>
<feature type="transmembrane region" description="Helical" evidence="7">
    <location>
        <begin position="15"/>
        <end position="37"/>
    </location>
</feature>
<keyword evidence="11" id="KW-1185">Reference proteome</keyword>
<reference evidence="10 11" key="1">
    <citation type="submission" date="2022-02" db="EMBL/GenBank/DDBJ databases">
        <title>Genome of Erysipelotrichaceae sp. nov. NSJ-176 isolated from human feces.</title>
        <authorList>
            <person name="Abdugheni R."/>
        </authorList>
    </citation>
    <scope>NUCLEOTIDE SEQUENCE [LARGE SCALE GENOMIC DNA]</scope>
    <source>
        <strain evidence="10 11">NSJ-176</strain>
    </source>
</reference>
<evidence type="ECO:0000256" key="4">
    <source>
        <dbReference type="ARBA" id="ARBA00022692"/>
    </source>
</evidence>
<sequence length="288" mass="32797">MDILKTINELGKGTWLKYGLIETIVNMLMFLLIAYFLRRLCTRYIQKHVKVNAKFVNRIVKITLYTIAIYACLSLLTPFNDVLGKVWGSAGIIAVVLGFAAQESMGNFVNGILITTFKPFKIGDLVKVNNGEYEGYVVDISLRDTVIQTYENTKVIIPNSTMNKAVLENVSLNNNAKANFLTLDISYESDIDRAMEIIREEIKKHPDYQDGRSEQDKANHTEEVVIRLTSFNDSSITLRATVYSQSNAQGFAMLCDLRLAIKKRFDKEGIDFPYPHRTVTFKEPREKD</sequence>
<evidence type="ECO:0000256" key="7">
    <source>
        <dbReference type="SAM" id="Phobius"/>
    </source>
</evidence>
<evidence type="ECO:0000256" key="2">
    <source>
        <dbReference type="ARBA" id="ARBA00008017"/>
    </source>
</evidence>
<dbReference type="EMBL" id="JAKVPQ010000004">
    <property type="protein sequence ID" value="MCH4284876.1"/>
    <property type="molecule type" value="Genomic_DNA"/>
</dbReference>
<dbReference type="InterPro" id="IPR011066">
    <property type="entry name" value="MscS_channel_C_sf"/>
</dbReference>
<dbReference type="PANTHER" id="PTHR30221:SF1">
    <property type="entry name" value="SMALL-CONDUCTANCE MECHANOSENSITIVE CHANNEL"/>
    <property type="match status" value="1"/>
</dbReference>
<dbReference type="InterPro" id="IPR011014">
    <property type="entry name" value="MscS_channel_TM-2"/>
</dbReference>
<dbReference type="Gene3D" id="1.10.287.1260">
    <property type="match status" value="1"/>
</dbReference>
<keyword evidence="6 7" id="KW-0472">Membrane</keyword>
<dbReference type="Pfam" id="PF00924">
    <property type="entry name" value="MS_channel_2nd"/>
    <property type="match status" value="1"/>
</dbReference>
<evidence type="ECO:0000259" key="8">
    <source>
        <dbReference type="Pfam" id="PF00924"/>
    </source>
</evidence>
<feature type="transmembrane region" description="Helical" evidence="7">
    <location>
        <begin position="58"/>
        <end position="76"/>
    </location>
</feature>
<dbReference type="InterPro" id="IPR049278">
    <property type="entry name" value="MS_channel_C"/>
</dbReference>
<evidence type="ECO:0000313" key="11">
    <source>
        <dbReference type="Proteomes" id="UP001202402"/>
    </source>
</evidence>
<dbReference type="InterPro" id="IPR023408">
    <property type="entry name" value="MscS_beta-dom_sf"/>
</dbReference>
<feature type="domain" description="Mechanosensitive ion channel MscS" evidence="8">
    <location>
        <begin position="104"/>
        <end position="171"/>
    </location>
</feature>
<dbReference type="Gene3D" id="3.30.70.100">
    <property type="match status" value="1"/>
</dbReference>
<keyword evidence="5 7" id="KW-1133">Transmembrane helix</keyword>
<evidence type="ECO:0000256" key="6">
    <source>
        <dbReference type="ARBA" id="ARBA00023136"/>
    </source>
</evidence>
<dbReference type="InterPro" id="IPR045275">
    <property type="entry name" value="MscS_archaea/bacteria_type"/>
</dbReference>
<dbReference type="SUPFAM" id="SSF50182">
    <property type="entry name" value="Sm-like ribonucleoproteins"/>
    <property type="match status" value="1"/>
</dbReference>
<evidence type="ECO:0000313" key="10">
    <source>
        <dbReference type="EMBL" id="MCH4284876.1"/>
    </source>
</evidence>
<protein>
    <submittedName>
        <fullName evidence="10">Mechanosensitive ion channel family protein</fullName>
    </submittedName>
</protein>